<organism evidence="2 3">
    <name type="scientific">Suillus subaureus</name>
    <dbReference type="NCBI Taxonomy" id="48587"/>
    <lineage>
        <taxon>Eukaryota</taxon>
        <taxon>Fungi</taxon>
        <taxon>Dikarya</taxon>
        <taxon>Basidiomycota</taxon>
        <taxon>Agaricomycotina</taxon>
        <taxon>Agaricomycetes</taxon>
        <taxon>Agaricomycetidae</taxon>
        <taxon>Boletales</taxon>
        <taxon>Suillineae</taxon>
        <taxon>Suillaceae</taxon>
        <taxon>Suillus</taxon>
    </lineage>
</organism>
<keyword evidence="3" id="KW-1185">Reference proteome</keyword>
<dbReference type="Pfam" id="PF18758">
    <property type="entry name" value="KDZ"/>
    <property type="match status" value="1"/>
</dbReference>
<proteinExistence type="predicted"/>
<dbReference type="OrthoDB" id="3259803at2759"/>
<dbReference type="InterPro" id="IPR040521">
    <property type="entry name" value="KDZ"/>
</dbReference>
<evidence type="ECO:0008006" key="4">
    <source>
        <dbReference type="Google" id="ProtNLM"/>
    </source>
</evidence>
<dbReference type="RefSeq" id="XP_041186527.1">
    <property type="nucleotide sequence ID" value="XM_041338775.1"/>
</dbReference>
<dbReference type="Proteomes" id="UP000807769">
    <property type="component" value="Unassembled WGS sequence"/>
</dbReference>
<dbReference type="EMBL" id="JABBWG010000068">
    <property type="protein sequence ID" value="KAG1803292.1"/>
    <property type="molecule type" value="Genomic_DNA"/>
</dbReference>
<feature type="region of interest" description="Disordered" evidence="1">
    <location>
        <begin position="795"/>
        <end position="819"/>
    </location>
</feature>
<protein>
    <recommendedName>
        <fullName evidence="4">CxC1-like cysteine cluster associated with KDZ transposases domain-containing protein</fullName>
    </recommendedName>
</protein>
<sequence>MDPQILLVTPYFFNDPSVHHLTSSQKKTNQWCRWSEEVILLLIVPYLAYMQETSMLHYANMVQQPHGDTVACHAGCGTCSIKVACVFFDSLSEINIIACPCFPAPLQLLRHGLFPCAPVAPSLAVDLHVLEFVHLLFIRQSPNHTAWCNAVEMFLDGMGYKLTLMHSLCHHFSNAFHWYQVLTILARDHISNLIADTWKDKICLQPMAVKQPTEYLYIIICIDACFTQKCSTNPHGANGHNPPNLTPSFFLPKDDVQAMDEFMQCCQGERHRERVSRMEPEEDCYEMGMSVPVSVLDGCLMALLCRHDCVLWIMNLTSVGEKQHYLLALLDHLFKHLPPQMTIGLLYDIRCQLEQSCHKWSLLDESILSQITFAVAVFHTYGHQWPCQIIYHPRKHKATHPPLRVSGFNQHLFVLDTQICHLDMRSLQGFGHWLHWHWIHCQMKKNAALDNLQDLDLNKDMLCVEWKAQIVHQTRPAAAKVITTLLALEKTLDAHDTSVHELEAWLHGGHVDDMVKLNLQLIDARLRCTKVTNTIRHHRSALGVEDKAELEKMKKDVYLTARLNARTVKTRIQDRLRQRKFKLERLERSYRASINAEKLHANTQHSIKRHKPGILKLVSTYNGLAPPFAIPPHSILHDGIFQLDVDDNIWQDIGLDNATVNPPVWLSDEAIRNGIQLQLEVDHCFKEEAQLMRKWSVMQEWMLMEWEGIQDALSNADELANICVVWRRKVQCIPCAWSVVDSWGPSDEVLLQATHEQVQPSFQDEDDQSVGPVEEDNEGDSDCDIALVDEYRYDIDPDDDLDDIEDDFMPSSPTRCPTR</sequence>
<comment type="caution">
    <text evidence="2">The sequence shown here is derived from an EMBL/GenBank/DDBJ whole genome shotgun (WGS) entry which is preliminary data.</text>
</comment>
<evidence type="ECO:0000313" key="3">
    <source>
        <dbReference type="Proteomes" id="UP000807769"/>
    </source>
</evidence>
<dbReference type="PANTHER" id="PTHR33096">
    <property type="entry name" value="CXC2 DOMAIN-CONTAINING PROTEIN"/>
    <property type="match status" value="1"/>
</dbReference>
<dbReference type="GeneID" id="64632791"/>
<feature type="region of interest" description="Disordered" evidence="1">
    <location>
        <begin position="758"/>
        <end position="782"/>
    </location>
</feature>
<gene>
    <name evidence="2" type="ORF">BJ212DRAFT_1449924</name>
</gene>
<accession>A0A9P7DU38</accession>
<name>A0A9P7DU38_9AGAM</name>
<dbReference type="PANTHER" id="PTHR33096:SF1">
    <property type="entry name" value="CXC1-LIKE CYSTEINE CLUSTER ASSOCIATED WITH KDZ TRANSPOSASES DOMAIN-CONTAINING PROTEIN"/>
    <property type="match status" value="1"/>
</dbReference>
<reference evidence="2" key="1">
    <citation type="journal article" date="2020" name="New Phytol.">
        <title>Comparative genomics reveals dynamic genome evolution in host specialist ectomycorrhizal fungi.</title>
        <authorList>
            <person name="Lofgren L.A."/>
            <person name="Nguyen N.H."/>
            <person name="Vilgalys R."/>
            <person name="Ruytinx J."/>
            <person name="Liao H.L."/>
            <person name="Branco S."/>
            <person name="Kuo A."/>
            <person name="LaButti K."/>
            <person name="Lipzen A."/>
            <person name="Andreopoulos W."/>
            <person name="Pangilinan J."/>
            <person name="Riley R."/>
            <person name="Hundley H."/>
            <person name="Na H."/>
            <person name="Barry K."/>
            <person name="Grigoriev I.V."/>
            <person name="Stajich J.E."/>
            <person name="Kennedy P.G."/>
        </authorList>
    </citation>
    <scope>NUCLEOTIDE SEQUENCE</scope>
    <source>
        <strain evidence="2">MN1</strain>
    </source>
</reference>
<evidence type="ECO:0000313" key="2">
    <source>
        <dbReference type="EMBL" id="KAG1803292.1"/>
    </source>
</evidence>
<evidence type="ECO:0000256" key="1">
    <source>
        <dbReference type="SAM" id="MobiDB-lite"/>
    </source>
</evidence>
<feature type="compositionally biased region" description="Acidic residues" evidence="1">
    <location>
        <begin position="763"/>
        <end position="782"/>
    </location>
</feature>
<feature type="compositionally biased region" description="Acidic residues" evidence="1">
    <location>
        <begin position="796"/>
        <end position="808"/>
    </location>
</feature>
<dbReference type="AlphaFoldDB" id="A0A9P7DU38"/>